<dbReference type="Proteomes" id="UP001501586">
    <property type="component" value="Unassembled WGS sequence"/>
</dbReference>
<protein>
    <submittedName>
        <fullName evidence="1">NUDIX hydrolase family protein</fullName>
    </submittedName>
</protein>
<evidence type="ECO:0000313" key="2">
    <source>
        <dbReference type="Proteomes" id="UP001501586"/>
    </source>
</evidence>
<dbReference type="InterPro" id="IPR015797">
    <property type="entry name" value="NUDIX_hydrolase-like_dom_sf"/>
</dbReference>
<name>A0ABP8EL28_9MICO</name>
<proteinExistence type="predicted"/>
<reference evidence="2" key="1">
    <citation type="journal article" date="2019" name="Int. J. Syst. Evol. Microbiol.">
        <title>The Global Catalogue of Microorganisms (GCM) 10K type strain sequencing project: providing services to taxonomists for standard genome sequencing and annotation.</title>
        <authorList>
            <consortium name="The Broad Institute Genomics Platform"/>
            <consortium name="The Broad Institute Genome Sequencing Center for Infectious Disease"/>
            <person name="Wu L."/>
            <person name="Ma J."/>
        </authorList>
    </citation>
    <scope>NUCLEOTIDE SEQUENCE [LARGE SCALE GENOMIC DNA]</scope>
    <source>
        <strain evidence="2">JCM 17458</strain>
    </source>
</reference>
<comment type="caution">
    <text evidence="1">The sequence shown here is derived from an EMBL/GenBank/DDBJ whole genome shotgun (WGS) entry which is preliminary data.</text>
</comment>
<accession>A0ABP8EL28</accession>
<dbReference type="SUPFAM" id="SSF55811">
    <property type="entry name" value="Nudix"/>
    <property type="match status" value="1"/>
</dbReference>
<dbReference type="RefSeq" id="WP_236862673.1">
    <property type="nucleotide sequence ID" value="NZ_BAABAZ010000006.1"/>
</dbReference>
<sequence length="179" mass="20129">MTRTALDFDENWLDPDELKSLRRRMPITYVHAVPVKLGDSGLPEKIGLLLRTLGDGTLGRELVGGRVRFHEPIRAALLRHAEKDLGPMAFPTLPPSLVPFHVAEYFPTEGESKYYDPRQHAVALCYVLPVRGECTPRQDALSLDWLTPAETLRQDIVAEMIHGQEHIVKSALAYLDLLP</sequence>
<evidence type="ECO:0000313" key="1">
    <source>
        <dbReference type="EMBL" id="GAA4284694.1"/>
    </source>
</evidence>
<dbReference type="GO" id="GO:0016787">
    <property type="term" value="F:hydrolase activity"/>
    <property type="evidence" value="ECO:0007669"/>
    <property type="project" value="UniProtKB-KW"/>
</dbReference>
<dbReference type="Gene3D" id="3.90.79.10">
    <property type="entry name" value="Nucleoside Triphosphate Pyrophosphohydrolase"/>
    <property type="match status" value="1"/>
</dbReference>
<keyword evidence="1" id="KW-0378">Hydrolase</keyword>
<dbReference type="InterPro" id="IPR032582">
    <property type="entry name" value="DUF4916"/>
</dbReference>
<keyword evidence="2" id="KW-1185">Reference proteome</keyword>
<gene>
    <name evidence="1" type="ORF">GCM10022261_22250</name>
</gene>
<dbReference type="EMBL" id="BAABAZ010000006">
    <property type="protein sequence ID" value="GAA4284694.1"/>
    <property type="molecule type" value="Genomic_DNA"/>
</dbReference>
<organism evidence="1 2">
    <name type="scientific">Brevibacterium daeguense</name>
    <dbReference type="NCBI Taxonomy" id="909936"/>
    <lineage>
        <taxon>Bacteria</taxon>
        <taxon>Bacillati</taxon>
        <taxon>Actinomycetota</taxon>
        <taxon>Actinomycetes</taxon>
        <taxon>Micrococcales</taxon>
        <taxon>Brevibacteriaceae</taxon>
        <taxon>Brevibacterium</taxon>
    </lineage>
</organism>
<dbReference type="Pfam" id="PF16262">
    <property type="entry name" value="DUF4916"/>
    <property type="match status" value="1"/>
</dbReference>